<name>A0A0D0D4J4_9AGAM</name>
<dbReference type="Proteomes" id="UP000054538">
    <property type="component" value="Unassembled WGS sequence"/>
</dbReference>
<dbReference type="GO" id="GO:0003676">
    <property type="term" value="F:nucleic acid binding"/>
    <property type="evidence" value="ECO:0007669"/>
    <property type="project" value="InterPro"/>
</dbReference>
<proteinExistence type="predicted"/>
<dbReference type="InterPro" id="IPR036397">
    <property type="entry name" value="RNaseH_sf"/>
</dbReference>
<reference evidence="2" key="2">
    <citation type="submission" date="2015-01" db="EMBL/GenBank/DDBJ databases">
        <title>Evolutionary Origins and Diversification of the Mycorrhizal Mutualists.</title>
        <authorList>
            <consortium name="DOE Joint Genome Institute"/>
            <consortium name="Mycorrhizal Genomics Consortium"/>
            <person name="Kohler A."/>
            <person name="Kuo A."/>
            <person name="Nagy L.G."/>
            <person name="Floudas D."/>
            <person name="Copeland A."/>
            <person name="Barry K.W."/>
            <person name="Cichocki N."/>
            <person name="Veneault-Fourrey C."/>
            <person name="LaButti K."/>
            <person name="Lindquist E.A."/>
            <person name="Lipzen A."/>
            <person name="Lundell T."/>
            <person name="Morin E."/>
            <person name="Murat C."/>
            <person name="Riley R."/>
            <person name="Ohm R."/>
            <person name="Sun H."/>
            <person name="Tunlid A."/>
            <person name="Henrissat B."/>
            <person name="Grigoriev I.V."/>
            <person name="Hibbett D.S."/>
            <person name="Martin F."/>
        </authorList>
    </citation>
    <scope>NUCLEOTIDE SEQUENCE [LARGE SCALE GENOMIC DNA]</scope>
    <source>
        <strain evidence="2">Ve08.2h10</strain>
    </source>
</reference>
<accession>A0A0D0D4J4</accession>
<gene>
    <name evidence="1" type="ORF">PAXRUDRAFT_16820</name>
</gene>
<dbReference type="AlphaFoldDB" id="A0A0D0D4J4"/>
<dbReference type="InParanoid" id="A0A0D0D4J4"/>
<protein>
    <submittedName>
        <fullName evidence="1">Uncharacterized protein</fullName>
    </submittedName>
</protein>
<dbReference type="OrthoDB" id="10039611at2759"/>
<organism evidence="1 2">
    <name type="scientific">Paxillus rubicundulus Ve08.2h10</name>
    <dbReference type="NCBI Taxonomy" id="930991"/>
    <lineage>
        <taxon>Eukaryota</taxon>
        <taxon>Fungi</taxon>
        <taxon>Dikarya</taxon>
        <taxon>Basidiomycota</taxon>
        <taxon>Agaricomycotina</taxon>
        <taxon>Agaricomycetes</taxon>
        <taxon>Agaricomycetidae</taxon>
        <taxon>Boletales</taxon>
        <taxon>Paxilineae</taxon>
        <taxon>Paxillaceae</taxon>
        <taxon>Paxillus</taxon>
    </lineage>
</organism>
<dbReference type="HOGENOM" id="CLU_005726_0_0_1"/>
<dbReference type="Gene3D" id="3.30.420.10">
    <property type="entry name" value="Ribonuclease H-like superfamily/Ribonuclease H"/>
    <property type="match status" value="1"/>
</dbReference>
<evidence type="ECO:0000313" key="2">
    <source>
        <dbReference type="Proteomes" id="UP000054538"/>
    </source>
</evidence>
<evidence type="ECO:0000313" key="1">
    <source>
        <dbReference type="EMBL" id="KIK78536.1"/>
    </source>
</evidence>
<dbReference type="EMBL" id="KN826558">
    <property type="protein sequence ID" value="KIK78536.1"/>
    <property type="molecule type" value="Genomic_DNA"/>
</dbReference>
<dbReference type="STRING" id="930991.A0A0D0D4J4"/>
<keyword evidence="2" id="KW-1185">Reference proteome</keyword>
<sequence length="266" mass="29895">MVADFVSADHGWLRSPDGKESARVLFKAGKSRDGYFTNDDIVAQARKAIKLIKEYFPDEDHVLVFDNATTHLKRPDGALSARKMPKHPSKEGTNWGIEVTAKDAAGKIVYGTDGKPSKVKVRMGDGTLKDGSPQSIYFPDGHPRAGIFKGMAIILEERGYCDMSRVRAECPGFICDPTVERCCCRRMLYNEPDFVNVKSTLELACALEGVRVLFLPKFHCELNFMEQCWGHAKRTYLQYPASSKEEDLERNVVDALQSVTLDHMRK</sequence>
<reference evidence="1 2" key="1">
    <citation type="submission" date="2014-04" db="EMBL/GenBank/DDBJ databases">
        <authorList>
            <consortium name="DOE Joint Genome Institute"/>
            <person name="Kuo A."/>
            <person name="Kohler A."/>
            <person name="Jargeat P."/>
            <person name="Nagy L.G."/>
            <person name="Floudas D."/>
            <person name="Copeland A."/>
            <person name="Barry K.W."/>
            <person name="Cichocki N."/>
            <person name="Veneault-Fourrey C."/>
            <person name="LaButti K."/>
            <person name="Lindquist E.A."/>
            <person name="Lipzen A."/>
            <person name="Lundell T."/>
            <person name="Morin E."/>
            <person name="Murat C."/>
            <person name="Sun H."/>
            <person name="Tunlid A."/>
            <person name="Henrissat B."/>
            <person name="Grigoriev I.V."/>
            <person name="Hibbett D.S."/>
            <person name="Martin F."/>
            <person name="Nordberg H.P."/>
            <person name="Cantor M.N."/>
            <person name="Hua S.X."/>
        </authorList>
    </citation>
    <scope>NUCLEOTIDE SEQUENCE [LARGE SCALE GENOMIC DNA]</scope>
    <source>
        <strain evidence="1 2">Ve08.2h10</strain>
    </source>
</reference>